<dbReference type="AlphaFoldDB" id="A0A517PVT2"/>
<gene>
    <name evidence="1" type="ORF">HG66A1_52950</name>
</gene>
<protein>
    <submittedName>
        <fullName evidence="1">Uncharacterized protein</fullName>
    </submittedName>
</protein>
<reference evidence="1 2" key="1">
    <citation type="submission" date="2019-02" db="EMBL/GenBank/DDBJ databases">
        <title>Deep-cultivation of Planctomycetes and their phenomic and genomic characterization uncovers novel biology.</title>
        <authorList>
            <person name="Wiegand S."/>
            <person name="Jogler M."/>
            <person name="Boedeker C."/>
            <person name="Pinto D."/>
            <person name="Vollmers J."/>
            <person name="Rivas-Marin E."/>
            <person name="Kohn T."/>
            <person name="Peeters S.H."/>
            <person name="Heuer A."/>
            <person name="Rast P."/>
            <person name="Oberbeckmann S."/>
            <person name="Bunk B."/>
            <person name="Jeske O."/>
            <person name="Meyerdierks A."/>
            <person name="Storesund J.E."/>
            <person name="Kallscheuer N."/>
            <person name="Luecker S."/>
            <person name="Lage O.M."/>
            <person name="Pohl T."/>
            <person name="Merkel B.J."/>
            <person name="Hornburger P."/>
            <person name="Mueller R.-W."/>
            <person name="Bruemmer F."/>
            <person name="Labrenz M."/>
            <person name="Spormann A.M."/>
            <person name="Op den Camp H."/>
            <person name="Overmann J."/>
            <person name="Amann R."/>
            <person name="Jetten M.S.M."/>
            <person name="Mascher T."/>
            <person name="Medema M.H."/>
            <person name="Devos D.P."/>
            <person name="Kaster A.-K."/>
            <person name="Ovreas L."/>
            <person name="Rohde M."/>
            <person name="Galperin M.Y."/>
            <person name="Jogler C."/>
        </authorList>
    </citation>
    <scope>NUCLEOTIDE SEQUENCE [LARGE SCALE GENOMIC DNA]</scope>
    <source>
        <strain evidence="1 2">HG66A1</strain>
    </source>
</reference>
<accession>A0A517PVT2</accession>
<sequence length="37" mass="4239">MHGMPEKLIKLSTFGSHSVRSIRLILIPTLYSTNLRK</sequence>
<dbReference type="Proteomes" id="UP000320421">
    <property type="component" value="Chromosome"/>
</dbReference>
<proteinExistence type="predicted"/>
<name>A0A517PVT2_9PLAN</name>
<dbReference type="EMBL" id="CP036266">
    <property type="protein sequence ID" value="QDT23475.1"/>
    <property type="molecule type" value="Genomic_DNA"/>
</dbReference>
<evidence type="ECO:0000313" key="2">
    <source>
        <dbReference type="Proteomes" id="UP000320421"/>
    </source>
</evidence>
<organism evidence="1 2">
    <name type="scientific">Gimesia chilikensis</name>
    <dbReference type="NCBI Taxonomy" id="2605989"/>
    <lineage>
        <taxon>Bacteria</taxon>
        <taxon>Pseudomonadati</taxon>
        <taxon>Planctomycetota</taxon>
        <taxon>Planctomycetia</taxon>
        <taxon>Planctomycetales</taxon>
        <taxon>Planctomycetaceae</taxon>
        <taxon>Gimesia</taxon>
    </lineage>
</organism>
<keyword evidence="2" id="KW-1185">Reference proteome</keyword>
<evidence type="ECO:0000313" key="1">
    <source>
        <dbReference type="EMBL" id="QDT23475.1"/>
    </source>
</evidence>